<dbReference type="Ensembl" id="ENSMCST00000011898.1">
    <property type="protein sequence ID" value="ENSMCSP00000011599.1"/>
    <property type="gene ID" value="ENSMCSG00000008199.1"/>
</dbReference>
<proteinExistence type="predicted"/>
<dbReference type="GO" id="GO:0032465">
    <property type="term" value="P:regulation of cytokinesis"/>
    <property type="evidence" value="ECO:0007669"/>
    <property type="project" value="TreeGrafter"/>
</dbReference>
<reference evidence="1" key="1">
    <citation type="submission" date="2025-08" db="UniProtKB">
        <authorList>
            <consortium name="Ensembl"/>
        </authorList>
    </citation>
    <scope>IDENTIFICATION</scope>
</reference>
<accession>A0A8C5X598</accession>
<dbReference type="Proteomes" id="UP000694560">
    <property type="component" value="Unplaced"/>
</dbReference>
<dbReference type="GO" id="GO:0000724">
    <property type="term" value="P:double-strand break repair via homologous recombination"/>
    <property type="evidence" value="ECO:0007669"/>
    <property type="project" value="InterPro"/>
</dbReference>
<dbReference type="GO" id="GO:0005813">
    <property type="term" value="C:centrosome"/>
    <property type="evidence" value="ECO:0007669"/>
    <property type="project" value="TreeGrafter"/>
</dbReference>
<evidence type="ECO:0008006" key="3">
    <source>
        <dbReference type="Google" id="ProtNLM"/>
    </source>
</evidence>
<protein>
    <recommendedName>
        <fullName evidence="3">Zinc finger FYVE domain-containing protein 26</fullName>
    </recommendedName>
</protein>
<dbReference type="InterPro" id="IPR028730">
    <property type="entry name" value="ZFYVE26"/>
</dbReference>
<dbReference type="GO" id="GO:0030496">
    <property type="term" value="C:midbody"/>
    <property type="evidence" value="ECO:0007669"/>
    <property type="project" value="TreeGrafter"/>
</dbReference>
<dbReference type="GO" id="GO:0005765">
    <property type="term" value="C:lysosomal membrane"/>
    <property type="evidence" value="ECO:0007669"/>
    <property type="project" value="TreeGrafter"/>
</dbReference>
<dbReference type="OrthoDB" id="1936617at2759"/>
<dbReference type="AlphaFoldDB" id="A0A8C5X598"/>
<name>A0A8C5X598_9PASS</name>
<dbReference type="GO" id="GO:0032266">
    <property type="term" value="F:phosphatidylinositol-3-phosphate binding"/>
    <property type="evidence" value="ECO:0007669"/>
    <property type="project" value="InterPro"/>
</dbReference>
<dbReference type="GO" id="GO:0000281">
    <property type="term" value="P:mitotic cytokinesis"/>
    <property type="evidence" value="ECO:0007669"/>
    <property type="project" value="InterPro"/>
</dbReference>
<reference evidence="1" key="2">
    <citation type="submission" date="2025-09" db="UniProtKB">
        <authorList>
            <consortium name="Ensembl"/>
        </authorList>
    </citation>
    <scope>IDENTIFICATION</scope>
</reference>
<organism evidence="1 2">
    <name type="scientific">Malurus cyaneus samueli</name>
    <dbReference type="NCBI Taxonomy" id="2593467"/>
    <lineage>
        <taxon>Eukaryota</taxon>
        <taxon>Metazoa</taxon>
        <taxon>Chordata</taxon>
        <taxon>Craniata</taxon>
        <taxon>Vertebrata</taxon>
        <taxon>Euteleostomi</taxon>
        <taxon>Archelosauria</taxon>
        <taxon>Archosauria</taxon>
        <taxon>Dinosauria</taxon>
        <taxon>Saurischia</taxon>
        <taxon>Theropoda</taxon>
        <taxon>Coelurosauria</taxon>
        <taxon>Aves</taxon>
        <taxon>Neognathae</taxon>
        <taxon>Neoaves</taxon>
        <taxon>Telluraves</taxon>
        <taxon>Australaves</taxon>
        <taxon>Passeriformes</taxon>
        <taxon>Meliphagoidea</taxon>
        <taxon>Maluridae</taxon>
        <taxon>Malurus</taxon>
    </lineage>
</organism>
<dbReference type="PANTHER" id="PTHR46591">
    <property type="entry name" value="ZINC FINGER FYVE DOMAIN-CONTAINING PROTEIN 26"/>
    <property type="match status" value="1"/>
</dbReference>
<evidence type="ECO:0000313" key="1">
    <source>
        <dbReference type="Ensembl" id="ENSMCSP00000011599.1"/>
    </source>
</evidence>
<sequence>MHSFGNEEADSLERLFGFFCECVRRGHWELAQACVPQLSQCHGDGPGKVEAILQALVALDLRVKWGGTISLVLAKTVPAALRRETEFLLFLEELQKDVSEEVLKELFEAFEYTQNKHITDSKRKDDCSHKFSLDVVSALRKLLLRAPQRAKALLEFFQGEQGTQSSSLQQYRSLQNIFVEFLCDSLKSLQMLQSTSEISAELDQRELVDTIYAALSIVTFDVEHQADEIKHLFGELLDVCWVEGSPLKEEKLLNCMLRKQSHGLLSLYSSVLTERTREKFFTSTSAGQVFAKQLDTERTVMSLFSDPKEAPSWKTAYFYCLSSSKHFLEQILVTALALLKGEDYSGLKSLLRREFNPLSRLLVLLGWTHCQSLESAKALLWTLHKTQDLCNDSVLKDFCDGLWAHMEVLEWCMQQNSCEISLVTQGQISESFFKMLTRLCTCS</sequence>
<dbReference type="PANTHER" id="PTHR46591:SF1">
    <property type="entry name" value="ZINC FINGER FYVE DOMAIN-CONTAINING PROTEIN 26"/>
    <property type="match status" value="1"/>
</dbReference>
<keyword evidence="2" id="KW-1185">Reference proteome</keyword>
<evidence type="ECO:0000313" key="2">
    <source>
        <dbReference type="Proteomes" id="UP000694560"/>
    </source>
</evidence>